<organism evidence="1 2">
    <name type="scientific">Protopolystoma xenopodis</name>
    <dbReference type="NCBI Taxonomy" id="117903"/>
    <lineage>
        <taxon>Eukaryota</taxon>
        <taxon>Metazoa</taxon>
        <taxon>Spiralia</taxon>
        <taxon>Lophotrochozoa</taxon>
        <taxon>Platyhelminthes</taxon>
        <taxon>Monogenea</taxon>
        <taxon>Polyopisthocotylea</taxon>
        <taxon>Polystomatidea</taxon>
        <taxon>Polystomatidae</taxon>
        <taxon>Protopolystoma</taxon>
    </lineage>
</organism>
<dbReference type="Gene3D" id="1.20.120.790">
    <property type="entry name" value="Heat shock protein 90, C-terminal domain"/>
    <property type="match status" value="1"/>
</dbReference>
<name>A0A448X674_9PLAT</name>
<dbReference type="Proteomes" id="UP000784294">
    <property type="component" value="Unassembled WGS sequence"/>
</dbReference>
<protein>
    <submittedName>
        <fullName evidence="1">Uncharacterized protein</fullName>
    </submittedName>
</protein>
<accession>A0A448X674</accession>
<reference evidence="1" key="1">
    <citation type="submission" date="2018-11" db="EMBL/GenBank/DDBJ databases">
        <authorList>
            <consortium name="Pathogen Informatics"/>
        </authorList>
    </citation>
    <scope>NUCLEOTIDE SEQUENCE</scope>
</reference>
<sequence length="105" mass="11756">MRHFLRTTLVDRSAEERNLILEPILELNPCHDLVIHLHKVIAKSPSRDPGASNEIAVAESLLEHLLENGLAQAGLLDDLRNLSSKSINIITQMVRLLNQEKICTS</sequence>
<evidence type="ECO:0000313" key="1">
    <source>
        <dbReference type="EMBL" id="VEL29150.1"/>
    </source>
</evidence>
<comment type="caution">
    <text evidence="1">The sequence shown here is derived from an EMBL/GenBank/DDBJ whole genome shotgun (WGS) entry which is preliminary data.</text>
</comment>
<keyword evidence="2" id="KW-1185">Reference proteome</keyword>
<dbReference type="SUPFAM" id="SSF110942">
    <property type="entry name" value="HSP90 C-terminal domain"/>
    <property type="match status" value="1"/>
</dbReference>
<evidence type="ECO:0000313" key="2">
    <source>
        <dbReference type="Proteomes" id="UP000784294"/>
    </source>
</evidence>
<dbReference type="EMBL" id="CAAALY010100716">
    <property type="protein sequence ID" value="VEL29150.1"/>
    <property type="molecule type" value="Genomic_DNA"/>
</dbReference>
<gene>
    <name evidence="1" type="ORF">PXEA_LOCUS22590</name>
</gene>
<dbReference type="AlphaFoldDB" id="A0A448X674"/>
<proteinExistence type="predicted"/>
<dbReference type="OrthoDB" id="28737at2759"/>
<dbReference type="InterPro" id="IPR037196">
    <property type="entry name" value="HSP90_C"/>
</dbReference>